<evidence type="ECO:0000313" key="1">
    <source>
        <dbReference type="EMBL" id="SIN44546.1"/>
    </source>
</evidence>
<evidence type="ECO:0000313" key="2">
    <source>
        <dbReference type="Proteomes" id="UP000185124"/>
    </source>
</evidence>
<keyword evidence="2" id="KW-1185">Reference proteome</keyword>
<protein>
    <submittedName>
        <fullName evidence="1">Uncharacterized protein</fullName>
    </submittedName>
</protein>
<dbReference type="EMBL" id="FSQT01000002">
    <property type="protein sequence ID" value="SIN44546.1"/>
    <property type="molecule type" value="Genomic_DNA"/>
</dbReference>
<dbReference type="Proteomes" id="UP000185124">
    <property type="component" value="Unassembled WGS sequence"/>
</dbReference>
<sequence length="70" mass="7338">MGVQVFLYQGATHIDRIADPAGGTFDAAGDFDRLLPTDDAAYPILARIGPHDDLDLDPATMPGLAPASQT</sequence>
<gene>
    <name evidence="1" type="ORF">SAMN04489832_7280</name>
</gene>
<accession>A0A1N6BE85</accession>
<name>A0A1N6BE85_9ACTN</name>
<dbReference type="AlphaFoldDB" id="A0A1N6BE85"/>
<proteinExistence type="predicted"/>
<reference evidence="2" key="1">
    <citation type="submission" date="2016-12" db="EMBL/GenBank/DDBJ databases">
        <authorList>
            <person name="Varghese N."/>
            <person name="Submissions S."/>
        </authorList>
    </citation>
    <scope>NUCLEOTIDE SEQUENCE [LARGE SCALE GENOMIC DNA]</scope>
    <source>
        <strain evidence="2">DSM 45599</strain>
    </source>
</reference>
<organism evidence="1 2">
    <name type="scientific">Micromonospora cremea</name>
    <dbReference type="NCBI Taxonomy" id="709881"/>
    <lineage>
        <taxon>Bacteria</taxon>
        <taxon>Bacillati</taxon>
        <taxon>Actinomycetota</taxon>
        <taxon>Actinomycetes</taxon>
        <taxon>Micromonosporales</taxon>
        <taxon>Micromonosporaceae</taxon>
        <taxon>Micromonospora</taxon>
    </lineage>
</organism>